<dbReference type="AlphaFoldDB" id="A0A173MBK6"/>
<reference evidence="3" key="1">
    <citation type="submission" date="2017-01" db="EMBL/GenBank/DDBJ databases">
        <authorList>
            <person name="Varghese N."/>
            <person name="Submissions S."/>
        </authorList>
    </citation>
    <scope>NUCLEOTIDE SEQUENCE [LARGE SCALE GENOMIC DNA]</scope>
    <source>
        <strain evidence="3">DSM 21054</strain>
    </source>
</reference>
<dbReference type="Proteomes" id="UP000186917">
    <property type="component" value="Unassembled WGS sequence"/>
</dbReference>
<evidence type="ECO:0000259" key="1">
    <source>
        <dbReference type="Pfam" id="PF07045"/>
    </source>
</evidence>
<dbReference type="OrthoDB" id="516779at2"/>
<dbReference type="RefSeq" id="WP_076382410.1">
    <property type="nucleotide sequence ID" value="NZ_AP017422.1"/>
</dbReference>
<dbReference type="KEGG" id="fln:FLA_0917"/>
<sequence length="106" mass="11748">MSAYLIFILEQATDTEELSIYTEMVPRTLIGYNIKILTEARGHSVLEGPSILGGMILEFPSLEAAQEWYNSAEYQAAALHRFKGANTTVLLMEGIPGITNEAYVHL</sequence>
<dbReference type="PANTHER" id="PTHR41521:SF4">
    <property type="entry name" value="BLR0684 PROTEIN"/>
    <property type="match status" value="1"/>
</dbReference>
<dbReference type="Gene3D" id="3.30.70.100">
    <property type="match status" value="1"/>
</dbReference>
<gene>
    <name evidence="2" type="ORF">SAMN05421788_113132</name>
</gene>
<dbReference type="PANTHER" id="PTHR41521">
    <property type="match status" value="1"/>
</dbReference>
<evidence type="ECO:0000313" key="3">
    <source>
        <dbReference type="Proteomes" id="UP000186917"/>
    </source>
</evidence>
<accession>A0A173MBK6</accession>
<name>A0A173MBK6_9BACT</name>
<feature type="domain" description="DUF1330" evidence="1">
    <location>
        <begin position="2"/>
        <end position="95"/>
    </location>
</feature>
<dbReference type="EMBL" id="FTOR01000013">
    <property type="protein sequence ID" value="SIT33804.1"/>
    <property type="molecule type" value="Genomic_DNA"/>
</dbReference>
<evidence type="ECO:0000313" key="2">
    <source>
        <dbReference type="EMBL" id="SIT33804.1"/>
    </source>
</evidence>
<dbReference type="SUPFAM" id="SSF54909">
    <property type="entry name" value="Dimeric alpha+beta barrel"/>
    <property type="match status" value="1"/>
</dbReference>
<dbReference type="InterPro" id="IPR011008">
    <property type="entry name" value="Dimeric_a/b-barrel"/>
</dbReference>
<protein>
    <submittedName>
        <fullName evidence="2">Uncharacterized conserved protein, DUF1330 family</fullName>
    </submittedName>
</protein>
<dbReference type="InterPro" id="IPR010753">
    <property type="entry name" value="DUF1330"/>
</dbReference>
<keyword evidence="3" id="KW-1185">Reference proteome</keyword>
<organism evidence="2 3">
    <name type="scientific">Filimonas lacunae</name>
    <dbReference type="NCBI Taxonomy" id="477680"/>
    <lineage>
        <taxon>Bacteria</taxon>
        <taxon>Pseudomonadati</taxon>
        <taxon>Bacteroidota</taxon>
        <taxon>Chitinophagia</taxon>
        <taxon>Chitinophagales</taxon>
        <taxon>Chitinophagaceae</taxon>
        <taxon>Filimonas</taxon>
    </lineage>
</organism>
<dbReference type="STRING" id="477680.SAMN05421788_113132"/>
<dbReference type="Pfam" id="PF07045">
    <property type="entry name" value="DUF1330"/>
    <property type="match status" value="1"/>
</dbReference>
<proteinExistence type="predicted"/>